<name>A0A345E7V2_9EURY</name>
<dbReference type="Proteomes" id="UP000253273">
    <property type="component" value="Plasmid pCBA1113-01"/>
</dbReference>
<reference evidence="3 4" key="1">
    <citation type="submission" date="2018-07" db="EMBL/GenBank/DDBJ databases">
        <title>Genome sequences of Haloplanus sp. CBA1113.</title>
        <authorList>
            <person name="Kim Y.B."/>
            <person name="Roh S.W."/>
        </authorList>
    </citation>
    <scope>NUCLEOTIDE SEQUENCE [LARGE SCALE GENOMIC DNA]</scope>
    <source>
        <strain evidence="3 4">CBA1113</strain>
        <plasmid evidence="3 4">pCBA1113-01</plasmid>
    </source>
</reference>
<dbReference type="SUPFAM" id="SSF52402">
    <property type="entry name" value="Adenine nucleotide alpha hydrolases-like"/>
    <property type="match status" value="2"/>
</dbReference>
<dbReference type="Gene3D" id="3.40.50.12370">
    <property type="match status" value="1"/>
</dbReference>
<dbReference type="Pfam" id="PF00582">
    <property type="entry name" value="Usp"/>
    <property type="match status" value="1"/>
</dbReference>
<keyword evidence="4" id="KW-1185">Reference proteome</keyword>
<proteinExistence type="inferred from homology"/>
<geneLocation type="plasmid" evidence="3 4">
    <name>pCBA1113-01</name>
</geneLocation>
<organism evidence="3 4">
    <name type="scientific">Haloplanus rubicundus</name>
    <dbReference type="NCBI Taxonomy" id="1547898"/>
    <lineage>
        <taxon>Archaea</taxon>
        <taxon>Methanobacteriati</taxon>
        <taxon>Methanobacteriota</taxon>
        <taxon>Stenosarchaea group</taxon>
        <taxon>Halobacteria</taxon>
        <taxon>Halobacteriales</taxon>
        <taxon>Haloferacaceae</taxon>
        <taxon>Haloplanus</taxon>
    </lineage>
</organism>
<accession>A0A345E7V2</accession>
<dbReference type="GeneID" id="37285208"/>
<dbReference type="PANTHER" id="PTHR46268:SF25">
    <property type="entry name" value="USPA DOMAIN PROTEIN"/>
    <property type="match status" value="1"/>
</dbReference>
<comment type="similarity">
    <text evidence="1">Belongs to the universal stress protein A family.</text>
</comment>
<gene>
    <name evidence="3" type="ORF">DU500_17445</name>
</gene>
<sequence length="239" mass="26403">MPLTGDTTILVPVDVSVTEPPDQVILELLRPVNIVVLGYYPVPKQTAPAHLKEDHEAEAAERLANIVSKFARADHDVEDVLVFTKDRRDTIDRIADQHDCDAVFVPGETDTIEHILVPLRGDVNLERIISLVGDLVRASDAAVTLFHSVDEETDPSQGEFILRGAADRLSEEGVDRDRIDWKLSEGGSPKRDIIDLVADYDLVVLGEAEPSLRDRILGAVLTPILDEIEKPAIIVRDIE</sequence>
<dbReference type="PANTHER" id="PTHR46268">
    <property type="entry name" value="STRESS RESPONSE PROTEIN NHAX"/>
    <property type="match status" value="1"/>
</dbReference>
<evidence type="ECO:0000256" key="1">
    <source>
        <dbReference type="ARBA" id="ARBA00008791"/>
    </source>
</evidence>
<feature type="domain" description="UspA" evidence="2">
    <location>
        <begin position="113"/>
        <end position="236"/>
    </location>
</feature>
<dbReference type="OrthoDB" id="157328at2157"/>
<dbReference type="KEGG" id="haj:DU500_17445"/>
<keyword evidence="3" id="KW-0614">Plasmid</keyword>
<evidence type="ECO:0000313" key="4">
    <source>
        <dbReference type="Proteomes" id="UP000253273"/>
    </source>
</evidence>
<dbReference type="EMBL" id="CP031151">
    <property type="protein sequence ID" value="AXG08274.1"/>
    <property type="molecule type" value="Genomic_DNA"/>
</dbReference>
<dbReference type="InterPro" id="IPR006016">
    <property type="entry name" value="UspA"/>
</dbReference>
<dbReference type="AlphaFoldDB" id="A0A345E7V2"/>
<dbReference type="CDD" id="cd00293">
    <property type="entry name" value="USP-like"/>
    <property type="match status" value="1"/>
</dbReference>
<evidence type="ECO:0000313" key="3">
    <source>
        <dbReference type="EMBL" id="AXG08274.1"/>
    </source>
</evidence>
<evidence type="ECO:0000259" key="2">
    <source>
        <dbReference type="Pfam" id="PF00582"/>
    </source>
</evidence>
<dbReference type="RefSeq" id="WP_114587394.1">
    <property type="nucleotide sequence ID" value="NZ_CP031151.1"/>
</dbReference>
<protein>
    <recommendedName>
        <fullName evidence="2">UspA domain-containing protein</fullName>
    </recommendedName>
</protein>